<dbReference type="SMART" id="SM00525">
    <property type="entry name" value="FES"/>
    <property type="match status" value="1"/>
</dbReference>
<evidence type="ECO:0000256" key="13">
    <source>
        <dbReference type="ARBA" id="ARBA00023295"/>
    </source>
</evidence>
<keyword evidence="12" id="KW-0234">DNA repair</keyword>
<dbReference type="Gene3D" id="1.10.340.30">
    <property type="entry name" value="Hypothetical protein, domain 2"/>
    <property type="match status" value="1"/>
</dbReference>
<keyword evidence="13" id="KW-0326">Glycosidase</keyword>
<dbReference type="Pfam" id="PF00730">
    <property type="entry name" value="HhH-GPD"/>
    <property type="match status" value="1"/>
</dbReference>
<reference evidence="15 16" key="1">
    <citation type="submission" date="2023-04" db="EMBL/GenBank/DDBJ databases">
        <title>Spirochaete genome identified in red abalone sample constitutes a novel genus.</title>
        <authorList>
            <person name="Sharma S.P."/>
            <person name="Purcell C.M."/>
            <person name="Hyde J.R."/>
            <person name="Severin A.J."/>
        </authorList>
    </citation>
    <scope>NUCLEOTIDE SEQUENCE [LARGE SCALE GENOMIC DNA]</scope>
    <source>
        <strain evidence="15 16">SP-2023</strain>
    </source>
</reference>
<dbReference type="InterPro" id="IPR004035">
    <property type="entry name" value="Endouclease-III_FeS-bd_BS"/>
</dbReference>
<keyword evidence="7" id="KW-0479">Metal-binding</keyword>
<dbReference type="InterPro" id="IPR011257">
    <property type="entry name" value="DNA_glycosylase"/>
</dbReference>
<evidence type="ECO:0000313" key="16">
    <source>
        <dbReference type="Proteomes" id="UP001228690"/>
    </source>
</evidence>
<keyword evidence="9" id="KW-0378">Hydrolase</keyword>
<dbReference type="SMART" id="SM00478">
    <property type="entry name" value="ENDO3c"/>
    <property type="match status" value="1"/>
</dbReference>
<evidence type="ECO:0000256" key="5">
    <source>
        <dbReference type="ARBA" id="ARBA00012045"/>
    </source>
</evidence>
<dbReference type="PANTHER" id="PTHR42944">
    <property type="entry name" value="ADENINE DNA GLYCOSYLASE"/>
    <property type="match status" value="1"/>
</dbReference>
<evidence type="ECO:0000256" key="1">
    <source>
        <dbReference type="ARBA" id="ARBA00000843"/>
    </source>
</evidence>
<dbReference type="SUPFAM" id="SSF55811">
    <property type="entry name" value="Nudix"/>
    <property type="match status" value="1"/>
</dbReference>
<evidence type="ECO:0000256" key="11">
    <source>
        <dbReference type="ARBA" id="ARBA00023014"/>
    </source>
</evidence>
<dbReference type="InterPro" id="IPR015797">
    <property type="entry name" value="NUDIX_hydrolase-like_dom_sf"/>
</dbReference>
<evidence type="ECO:0000256" key="12">
    <source>
        <dbReference type="ARBA" id="ARBA00023204"/>
    </source>
</evidence>
<keyword evidence="8" id="KW-0227">DNA damage</keyword>
<dbReference type="EC" id="3.2.2.31" evidence="5"/>
<dbReference type="PANTHER" id="PTHR42944:SF1">
    <property type="entry name" value="ADENINE DNA GLYCOSYLASE"/>
    <property type="match status" value="1"/>
</dbReference>
<accession>A0ABY8MK40</accession>
<dbReference type="Pfam" id="PF10576">
    <property type="entry name" value="EndIII_4Fe-2S"/>
    <property type="match status" value="1"/>
</dbReference>
<dbReference type="CDD" id="cd00056">
    <property type="entry name" value="ENDO3c"/>
    <property type="match status" value="1"/>
</dbReference>
<evidence type="ECO:0000256" key="9">
    <source>
        <dbReference type="ARBA" id="ARBA00022801"/>
    </source>
</evidence>
<evidence type="ECO:0000256" key="2">
    <source>
        <dbReference type="ARBA" id="ARBA00001966"/>
    </source>
</evidence>
<comment type="function">
    <text evidence="3">Adenine glycosylase active on G-A mispairs. MutY also corrects error-prone DNA synthesis past GO lesions which are due to the oxidatively damaged form of guanine: 7,8-dihydro-8-oxoguanine (8-oxo-dGTP).</text>
</comment>
<sequence length="377" mass="43979">MKTIENWDTKQLFVRMYQPLQEWLKEYGIEYPWSDAGAVPDSYAVWVSEVMLQQTRVETVRPYFRNWLERWPTLGELARAKEEEVLRQWEGLGYYNRALNMLKCAEKCIHELGLDNLPRVSAELLALPGIGPYIAAAVASISGNEAVLALDTNVRRIFSRLYQRQPGPVVEREWQRRHSLALEFCIWRGRGNVALIQLGQQLCKAKRPLCSRCPLQGFCPTARSSNWAEFPVRKVFRKQKSESRRLLLWAEGGYLLLRKRSGHLRHLWRFPECEQLGTLFAREEDGTYLGSFCHAYLQEEEKIQVFRHVSPISRNDLEAALSQTVKRDFEWTWAGLTELEQLTLAGPYRRFLRKFLHKLCESPDRPPGQQEDGSLHK</sequence>
<name>A0ABY8MK40_9SPIO</name>
<keyword evidence="16" id="KW-1185">Reference proteome</keyword>
<evidence type="ECO:0000256" key="3">
    <source>
        <dbReference type="ARBA" id="ARBA00002933"/>
    </source>
</evidence>
<dbReference type="SUPFAM" id="SSF48150">
    <property type="entry name" value="DNA-glycosylase"/>
    <property type="match status" value="1"/>
</dbReference>
<gene>
    <name evidence="15" type="ORF">P0082_01535</name>
</gene>
<keyword evidence="10" id="KW-0408">Iron</keyword>
<comment type="cofactor">
    <cofactor evidence="2">
        <name>[4Fe-4S] cluster</name>
        <dbReference type="ChEBI" id="CHEBI:49883"/>
    </cofactor>
</comment>
<evidence type="ECO:0000256" key="6">
    <source>
        <dbReference type="ARBA" id="ARBA00022023"/>
    </source>
</evidence>
<evidence type="ECO:0000256" key="4">
    <source>
        <dbReference type="ARBA" id="ARBA00008343"/>
    </source>
</evidence>
<dbReference type="Proteomes" id="UP001228690">
    <property type="component" value="Chromosome"/>
</dbReference>
<dbReference type="EMBL" id="CP123443">
    <property type="protein sequence ID" value="WGK69568.1"/>
    <property type="molecule type" value="Genomic_DNA"/>
</dbReference>
<evidence type="ECO:0000256" key="8">
    <source>
        <dbReference type="ARBA" id="ARBA00022763"/>
    </source>
</evidence>
<protein>
    <recommendedName>
        <fullName evidence="6">Adenine DNA glycosylase</fullName>
        <ecNumber evidence="5">3.2.2.31</ecNumber>
    </recommendedName>
</protein>
<evidence type="ECO:0000313" key="15">
    <source>
        <dbReference type="EMBL" id="WGK69568.1"/>
    </source>
</evidence>
<comment type="catalytic activity">
    <reaction evidence="1">
        <text>Hydrolyzes free adenine bases from 7,8-dihydro-8-oxoguanine:adenine mismatched double-stranded DNA, leaving an apurinic site.</text>
        <dbReference type="EC" id="3.2.2.31"/>
    </reaction>
</comment>
<dbReference type="RefSeq" id="WP_326927754.1">
    <property type="nucleotide sequence ID" value="NZ_CP123443.1"/>
</dbReference>
<dbReference type="Gene3D" id="1.10.1670.10">
    <property type="entry name" value="Helix-hairpin-Helix base-excision DNA repair enzymes (C-terminal)"/>
    <property type="match status" value="1"/>
</dbReference>
<dbReference type="PROSITE" id="PS00764">
    <property type="entry name" value="ENDONUCLEASE_III_1"/>
    <property type="match status" value="1"/>
</dbReference>
<dbReference type="InterPro" id="IPR044298">
    <property type="entry name" value="MIG/MutY"/>
</dbReference>
<dbReference type="InterPro" id="IPR003651">
    <property type="entry name" value="Endonuclease3_FeS-loop_motif"/>
</dbReference>
<keyword evidence="11" id="KW-0411">Iron-sulfur</keyword>
<evidence type="ECO:0000256" key="10">
    <source>
        <dbReference type="ARBA" id="ARBA00023004"/>
    </source>
</evidence>
<dbReference type="InterPro" id="IPR003265">
    <property type="entry name" value="HhH-GPD_domain"/>
</dbReference>
<feature type="domain" description="HhH-GPD" evidence="14">
    <location>
        <begin position="51"/>
        <end position="201"/>
    </location>
</feature>
<comment type="similarity">
    <text evidence="4">Belongs to the Nth/MutY family.</text>
</comment>
<evidence type="ECO:0000256" key="7">
    <source>
        <dbReference type="ARBA" id="ARBA00022723"/>
    </source>
</evidence>
<proteinExistence type="inferred from homology"/>
<dbReference type="InterPro" id="IPR023170">
    <property type="entry name" value="HhH_base_excis_C"/>
</dbReference>
<organism evidence="15 16">
    <name type="scientific">Candidatus Haliotispira prima</name>
    <dbReference type="NCBI Taxonomy" id="3034016"/>
    <lineage>
        <taxon>Bacteria</taxon>
        <taxon>Pseudomonadati</taxon>
        <taxon>Spirochaetota</taxon>
        <taxon>Spirochaetia</taxon>
        <taxon>Spirochaetales</taxon>
        <taxon>Spirochaetaceae</taxon>
        <taxon>Candidatus Haliotispira</taxon>
    </lineage>
</organism>
<evidence type="ECO:0000259" key="14">
    <source>
        <dbReference type="SMART" id="SM00478"/>
    </source>
</evidence>